<accession>A0A7K0CCT7</accession>
<reference evidence="1 2" key="1">
    <citation type="submission" date="2019-10" db="EMBL/GenBank/DDBJ databases">
        <title>Streptomyces smaragdinus sp. nov. and Streptomyces fabii sp. nov., isolated from the gut of fungus growing-termite Macrotermes natalensis.</title>
        <authorList>
            <person name="Schwitalla J."/>
            <person name="Benndorf R."/>
            <person name="Martin K."/>
            <person name="De Beer W."/>
            <person name="Kaster A.-K."/>
            <person name="Vollmers J."/>
            <person name="Poulsen M."/>
            <person name="Beemelmanns C."/>
        </authorList>
    </citation>
    <scope>NUCLEOTIDE SEQUENCE [LARGE SCALE GENOMIC DNA]</scope>
    <source>
        <strain evidence="1 2">RB5</strain>
    </source>
</reference>
<keyword evidence="2" id="KW-1185">Reference proteome</keyword>
<name>A0A7K0CCT7_9ACTN</name>
<dbReference type="RefSeq" id="WP_153450232.1">
    <property type="nucleotide sequence ID" value="NZ_WEGJ01000002.1"/>
</dbReference>
<evidence type="ECO:0000313" key="2">
    <source>
        <dbReference type="Proteomes" id="UP000466345"/>
    </source>
</evidence>
<comment type="caution">
    <text evidence="1">The sequence shown here is derived from an EMBL/GenBank/DDBJ whole genome shotgun (WGS) entry which is preliminary data.</text>
</comment>
<sequence length="62" mass="6764">MGTNKTLDDAAAARRARFGTLPARIAFTDMVEETSAAPKATDSYDPEAQWKDFNCLARDLGL</sequence>
<dbReference type="Proteomes" id="UP000466345">
    <property type="component" value="Unassembled WGS sequence"/>
</dbReference>
<proteinExistence type="predicted"/>
<organism evidence="1 2">
    <name type="scientific">Streptomyces smaragdinus</name>
    <dbReference type="NCBI Taxonomy" id="2585196"/>
    <lineage>
        <taxon>Bacteria</taxon>
        <taxon>Bacillati</taxon>
        <taxon>Actinomycetota</taxon>
        <taxon>Actinomycetes</taxon>
        <taxon>Kitasatosporales</taxon>
        <taxon>Streptomycetaceae</taxon>
        <taxon>Streptomyces</taxon>
    </lineage>
</organism>
<dbReference type="AlphaFoldDB" id="A0A7K0CCT7"/>
<protein>
    <submittedName>
        <fullName evidence="1">Uncharacterized protein</fullName>
    </submittedName>
</protein>
<gene>
    <name evidence="1" type="ORF">SRB5_10560</name>
</gene>
<dbReference type="OrthoDB" id="3638127at2"/>
<evidence type="ECO:0000313" key="1">
    <source>
        <dbReference type="EMBL" id="MQY10942.1"/>
    </source>
</evidence>
<dbReference type="EMBL" id="WEGJ01000002">
    <property type="protein sequence ID" value="MQY10942.1"/>
    <property type="molecule type" value="Genomic_DNA"/>
</dbReference>